<comment type="similarity">
    <text evidence="2">Belongs to the cytochrome P450 family.</text>
</comment>
<evidence type="ECO:0000313" key="8">
    <source>
        <dbReference type="EMBL" id="KAF7360757.1"/>
    </source>
</evidence>
<keyword evidence="3" id="KW-0349">Heme</keyword>
<dbReference type="Proteomes" id="UP000620124">
    <property type="component" value="Unassembled WGS sequence"/>
</dbReference>
<dbReference type="EMBL" id="JACAZI010000005">
    <property type="protein sequence ID" value="KAF7360757.1"/>
    <property type="molecule type" value="Genomic_DNA"/>
</dbReference>
<evidence type="ECO:0000256" key="7">
    <source>
        <dbReference type="ARBA" id="ARBA00023033"/>
    </source>
</evidence>
<dbReference type="GO" id="GO:0005506">
    <property type="term" value="F:iron ion binding"/>
    <property type="evidence" value="ECO:0007669"/>
    <property type="project" value="InterPro"/>
</dbReference>
<evidence type="ECO:0000256" key="1">
    <source>
        <dbReference type="ARBA" id="ARBA00001971"/>
    </source>
</evidence>
<organism evidence="8 9">
    <name type="scientific">Mycena venus</name>
    <dbReference type="NCBI Taxonomy" id="2733690"/>
    <lineage>
        <taxon>Eukaryota</taxon>
        <taxon>Fungi</taxon>
        <taxon>Dikarya</taxon>
        <taxon>Basidiomycota</taxon>
        <taxon>Agaricomycotina</taxon>
        <taxon>Agaricomycetes</taxon>
        <taxon>Agaricomycetidae</taxon>
        <taxon>Agaricales</taxon>
        <taxon>Marasmiineae</taxon>
        <taxon>Mycenaceae</taxon>
        <taxon>Mycena</taxon>
    </lineage>
</organism>
<dbReference type="PANTHER" id="PTHR24287:SF1">
    <property type="entry name" value="P450, PUTATIVE (EUROFUNG)-RELATED"/>
    <property type="match status" value="1"/>
</dbReference>
<dbReference type="GO" id="GO:0020037">
    <property type="term" value="F:heme binding"/>
    <property type="evidence" value="ECO:0007669"/>
    <property type="project" value="InterPro"/>
</dbReference>
<dbReference type="InterPro" id="IPR036396">
    <property type="entry name" value="Cyt_P450_sf"/>
</dbReference>
<comment type="caution">
    <text evidence="8">The sequence shown here is derived from an EMBL/GenBank/DDBJ whole genome shotgun (WGS) entry which is preliminary data.</text>
</comment>
<evidence type="ECO:0000256" key="3">
    <source>
        <dbReference type="ARBA" id="ARBA00022617"/>
    </source>
</evidence>
<keyword evidence="9" id="KW-1185">Reference proteome</keyword>
<dbReference type="InterPro" id="IPR047146">
    <property type="entry name" value="Cyt_P450_E_CYP52_fungi"/>
</dbReference>
<keyword evidence="6" id="KW-0408">Iron</keyword>
<keyword evidence="5" id="KW-0560">Oxidoreductase</keyword>
<dbReference type="SUPFAM" id="SSF48264">
    <property type="entry name" value="Cytochrome P450"/>
    <property type="match status" value="1"/>
</dbReference>
<evidence type="ECO:0000256" key="6">
    <source>
        <dbReference type="ARBA" id="ARBA00023004"/>
    </source>
</evidence>
<dbReference type="PRINTS" id="PR00463">
    <property type="entry name" value="EP450I"/>
</dbReference>
<proteinExistence type="inferred from homology"/>
<dbReference type="PRINTS" id="PR00385">
    <property type="entry name" value="P450"/>
</dbReference>
<dbReference type="GO" id="GO:0016705">
    <property type="term" value="F:oxidoreductase activity, acting on paired donors, with incorporation or reduction of molecular oxygen"/>
    <property type="evidence" value="ECO:0007669"/>
    <property type="project" value="InterPro"/>
</dbReference>
<gene>
    <name evidence="8" type="ORF">MVEN_00807700</name>
</gene>
<dbReference type="PANTHER" id="PTHR24287">
    <property type="entry name" value="P450, PUTATIVE (EUROFUNG)-RELATED"/>
    <property type="match status" value="1"/>
</dbReference>
<reference evidence="8" key="1">
    <citation type="submission" date="2020-05" db="EMBL/GenBank/DDBJ databases">
        <title>Mycena genomes resolve the evolution of fungal bioluminescence.</title>
        <authorList>
            <person name="Tsai I.J."/>
        </authorList>
    </citation>
    <scope>NUCLEOTIDE SEQUENCE</scope>
    <source>
        <strain evidence="8">CCC161011</strain>
    </source>
</reference>
<evidence type="ECO:0000256" key="5">
    <source>
        <dbReference type="ARBA" id="ARBA00023002"/>
    </source>
</evidence>
<evidence type="ECO:0000313" key="9">
    <source>
        <dbReference type="Proteomes" id="UP000620124"/>
    </source>
</evidence>
<protein>
    <submittedName>
        <fullName evidence="8">Cytochrome P450</fullName>
    </submittedName>
</protein>
<sequence length="456" mass="51574">MVSMYKTWFNGYVGDGLDSATERLGLTFKTRFFGVDKVWTSNVEIIHQILVKDFNGYVKGDEFRTASAGLLGHAIFTTDDKSWSITRPFFRRSRVSDFEHLEQLTNTAIAIIKEKEREGRAFDFQDLISRLSIDASTLLLFGTCLDSLREGSSGYRVSGQANSFRAAVIRSLHTICGRLMIGPSWPVLEIFGDSTASDNALVDSFIDPLLDASLAKKAAGGTTTNYDSSEPDTLLDSLLSEISDRKVLRDETVVGGETTASSLSFVIYCLTQHPQVKERLRAEILEMLGHDRTPDAENIKSLKFLRAVIDETLRLYPTIPYNLRETTRDTTWPPNKAGEKPYFIPAKTSVCYSVWLLHRNVDLWGPDAMTEGPRNCLGLQFAYLQMSFVLIKLLQTFETFTLATEAQPSWSRPPASWRAPEFSDHRKFKEECWPRTHIALYPNGGMWVRMKEEKVL</sequence>
<name>A0A8H6YLE5_9AGAR</name>
<evidence type="ECO:0000256" key="4">
    <source>
        <dbReference type="ARBA" id="ARBA00022723"/>
    </source>
</evidence>
<dbReference type="AlphaFoldDB" id="A0A8H6YLE5"/>
<keyword evidence="4" id="KW-0479">Metal-binding</keyword>
<dbReference type="InterPro" id="IPR001128">
    <property type="entry name" value="Cyt_P450"/>
</dbReference>
<evidence type="ECO:0000256" key="2">
    <source>
        <dbReference type="ARBA" id="ARBA00010617"/>
    </source>
</evidence>
<dbReference type="InterPro" id="IPR002401">
    <property type="entry name" value="Cyt_P450_E_grp-I"/>
</dbReference>
<dbReference type="Pfam" id="PF00067">
    <property type="entry name" value="p450"/>
    <property type="match status" value="2"/>
</dbReference>
<accession>A0A8H6YLE5</accession>
<dbReference type="GO" id="GO:0004497">
    <property type="term" value="F:monooxygenase activity"/>
    <property type="evidence" value="ECO:0007669"/>
    <property type="project" value="UniProtKB-KW"/>
</dbReference>
<comment type="cofactor">
    <cofactor evidence="1">
        <name>heme</name>
        <dbReference type="ChEBI" id="CHEBI:30413"/>
    </cofactor>
</comment>
<dbReference type="Gene3D" id="1.10.630.10">
    <property type="entry name" value="Cytochrome P450"/>
    <property type="match status" value="1"/>
</dbReference>
<dbReference type="OrthoDB" id="1470350at2759"/>
<keyword evidence="7" id="KW-0503">Monooxygenase</keyword>